<evidence type="ECO:0000313" key="2">
    <source>
        <dbReference type="EMBL" id="CAD2171127.1"/>
    </source>
</evidence>
<organism evidence="1 3">
    <name type="scientific">Meloidogyne enterolobii</name>
    <name type="common">Root-knot nematode worm</name>
    <name type="synonym">Meloidogyne mayaguensis</name>
    <dbReference type="NCBI Taxonomy" id="390850"/>
    <lineage>
        <taxon>Eukaryota</taxon>
        <taxon>Metazoa</taxon>
        <taxon>Ecdysozoa</taxon>
        <taxon>Nematoda</taxon>
        <taxon>Chromadorea</taxon>
        <taxon>Rhabditida</taxon>
        <taxon>Tylenchina</taxon>
        <taxon>Tylenchomorpha</taxon>
        <taxon>Tylenchoidea</taxon>
        <taxon>Meloidogynidae</taxon>
        <taxon>Meloidogyninae</taxon>
        <taxon>Meloidogyne</taxon>
    </lineage>
</organism>
<protein>
    <submittedName>
        <fullName evidence="1">Uncharacterized protein</fullName>
    </submittedName>
</protein>
<name>A0A6V7V814_MELEN</name>
<dbReference type="Proteomes" id="UP000580250">
    <property type="component" value="Unassembled WGS sequence"/>
</dbReference>
<evidence type="ECO:0000313" key="1">
    <source>
        <dbReference type="EMBL" id="CAD2171126.1"/>
    </source>
</evidence>
<accession>A0A6V7V814</accession>
<dbReference type="EMBL" id="CAJEWN010000178">
    <property type="protein sequence ID" value="CAD2171127.1"/>
    <property type="molecule type" value="Genomic_DNA"/>
</dbReference>
<dbReference type="EMBL" id="CAJEWN010000178">
    <property type="protein sequence ID" value="CAD2171126.1"/>
    <property type="molecule type" value="Genomic_DNA"/>
</dbReference>
<evidence type="ECO:0000313" key="3">
    <source>
        <dbReference type="Proteomes" id="UP000580250"/>
    </source>
</evidence>
<dbReference type="AlphaFoldDB" id="A0A6V7V814"/>
<gene>
    <name evidence="1" type="ORF">MENT_LOCUS22567</name>
    <name evidence="2" type="ORF">MENT_LOCUS22568</name>
</gene>
<proteinExistence type="predicted"/>
<comment type="caution">
    <text evidence="1">The sequence shown here is derived from an EMBL/GenBank/DDBJ whole genome shotgun (WGS) entry which is preliminary data.</text>
</comment>
<reference evidence="1 3" key="1">
    <citation type="submission" date="2020-08" db="EMBL/GenBank/DDBJ databases">
        <authorList>
            <person name="Koutsovoulos G."/>
            <person name="Danchin GJ E."/>
        </authorList>
    </citation>
    <scope>NUCLEOTIDE SEQUENCE [LARGE SCALE GENOMIC DNA]</scope>
</reference>
<sequence length="47" mass="5735">MTFYDNNLNKFNIFTKKDGSILRNFYIYFIYINHHHIEATCVALNFE</sequence>